<accession>A0A370G7Y0</accession>
<keyword evidence="1" id="KW-1133">Transmembrane helix</keyword>
<keyword evidence="1" id="KW-0472">Membrane</keyword>
<organism evidence="2 3">
    <name type="scientific">Gluconacetobacter liquefaciens</name>
    <name type="common">Acetobacter liquefaciens</name>
    <dbReference type="NCBI Taxonomy" id="89584"/>
    <lineage>
        <taxon>Bacteria</taxon>
        <taxon>Pseudomonadati</taxon>
        <taxon>Pseudomonadota</taxon>
        <taxon>Alphaproteobacteria</taxon>
        <taxon>Acetobacterales</taxon>
        <taxon>Acetobacteraceae</taxon>
        <taxon>Gluconacetobacter</taxon>
    </lineage>
</organism>
<feature type="transmembrane region" description="Helical" evidence="1">
    <location>
        <begin position="162"/>
        <end position="180"/>
    </location>
</feature>
<feature type="transmembrane region" description="Helical" evidence="1">
    <location>
        <begin position="121"/>
        <end position="142"/>
    </location>
</feature>
<comment type="caution">
    <text evidence="2">The sequence shown here is derived from an EMBL/GenBank/DDBJ whole genome shotgun (WGS) entry which is preliminary data.</text>
</comment>
<evidence type="ECO:0008006" key="4">
    <source>
        <dbReference type="Google" id="ProtNLM"/>
    </source>
</evidence>
<feature type="transmembrane region" description="Helical" evidence="1">
    <location>
        <begin position="79"/>
        <end position="100"/>
    </location>
</feature>
<evidence type="ECO:0000313" key="3">
    <source>
        <dbReference type="Proteomes" id="UP000254958"/>
    </source>
</evidence>
<gene>
    <name evidence="2" type="ORF">C7453_10394</name>
</gene>
<dbReference type="RefSeq" id="WP_174787938.1">
    <property type="nucleotide sequence ID" value="NZ_BJMI01000005.1"/>
</dbReference>
<proteinExistence type="predicted"/>
<sequence length="253" mass="27056">MRGTGLRNCGHMLGFGGAVLISVLFAHAFNFFAHEYAHAFVAWGLGWKGDPLALHYGTGAIDNILLQQQIDENVDYAPIFASGCAWQAALIAAAGPLLANGGTAMICHRLIMGLIGRATRLVALWGLVWVDAFSTFNVWSYAPLRVLTSHGDMALLARGLGISVWGLFPFASAFAVWLVWRFACHALPAAQARLFSADRQKIFSMTVLAVSLGFFSIPGFLGGYGSFCAVLSVVSFFMVLPVLLAAQQEPAGG</sequence>
<dbReference type="Proteomes" id="UP000254958">
    <property type="component" value="Unassembled WGS sequence"/>
</dbReference>
<evidence type="ECO:0000256" key="1">
    <source>
        <dbReference type="SAM" id="Phobius"/>
    </source>
</evidence>
<feature type="transmembrane region" description="Helical" evidence="1">
    <location>
        <begin position="201"/>
        <end position="218"/>
    </location>
</feature>
<feature type="transmembrane region" description="Helical" evidence="1">
    <location>
        <begin position="224"/>
        <end position="246"/>
    </location>
</feature>
<evidence type="ECO:0000313" key="2">
    <source>
        <dbReference type="EMBL" id="RDI38634.1"/>
    </source>
</evidence>
<protein>
    <recommendedName>
        <fullName evidence="4">Peptidase M50B-like protein</fullName>
    </recommendedName>
</protein>
<feature type="transmembrane region" description="Helical" evidence="1">
    <location>
        <begin position="12"/>
        <end position="33"/>
    </location>
</feature>
<dbReference type="AlphaFoldDB" id="A0A370G7Y0"/>
<keyword evidence="1" id="KW-0812">Transmembrane</keyword>
<keyword evidence="3" id="KW-1185">Reference proteome</keyword>
<reference evidence="2 3" key="1">
    <citation type="submission" date="2018-07" db="EMBL/GenBank/DDBJ databases">
        <title>Genomic Encyclopedia of Type Strains, Phase IV (KMG-IV): sequencing the most valuable type-strain genomes for metagenomic binning, comparative biology and taxonomic classification.</title>
        <authorList>
            <person name="Goeker M."/>
        </authorList>
    </citation>
    <scope>NUCLEOTIDE SEQUENCE [LARGE SCALE GENOMIC DNA]</scope>
    <source>
        <strain evidence="2 3">DSM 5603</strain>
    </source>
</reference>
<dbReference type="EMBL" id="QQAW01000003">
    <property type="protein sequence ID" value="RDI38634.1"/>
    <property type="molecule type" value="Genomic_DNA"/>
</dbReference>
<name>A0A370G7Y0_GLULI</name>